<keyword evidence="5" id="KW-1185">Reference proteome</keyword>
<feature type="transmembrane region" description="Helical" evidence="1">
    <location>
        <begin position="342"/>
        <end position="360"/>
    </location>
</feature>
<organism evidence="3 4">
    <name type="scientific">Paraburkholderia tropica</name>
    <dbReference type="NCBI Taxonomy" id="92647"/>
    <lineage>
        <taxon>Bacteria</taxon>
        <taxon>Pseudomonadati</taxon>
        <taxon>Pseudomonadota</taxon>
        <taxon>Betaproteobacteria</taxon>
        <taxon>Burkholderiales</taxon>
        <taxon>Burkholderiaceae</taxon>
        <taxon>Paraburkholderia</taxon>
    </lineage>
</organism>
<sequence>MKLFGKRFDLVFLVFVALFAVAAQGSHKLLAPFWDYSSYTSALTRYHLGVDPYGIAASDFPLVYPPIFLNLFANVPFLAVYLLFALATLAYVVYRVRRTDFVWAASVGFLAGGAGVGALLTANFAIFSHLLIVMLLYSASRSERRAALGYGLATLVIVLFASIKIYFAAYALVFLFLPKGIRYFFIIPICVACVDAAQMLLEPQLWAGFETRLRWQVLTQHDSGLVLSGILQQRVASLSALQDVLIHEAIVVALFLYGINPLREPRTIGFNEVSGKLFYVIAFAIILNPRLKEYDIGALFACCYISLFQSTRPEDRAQRLIAYVVPVAFAAAWMLARLTHVFLFLDLMWIVSVYGLFLAISMRQRALRKVGHARPPSHIGIRQA</sequence>
<keyword evidence="1" id="KW-1133">Transmembrane helix</keyword>
<name>A0A1A5X8E0_9BURK</name>
<accession>A0A1A5X8E0</accession>
<dbReference type="AlphaFoldDB" id="A0A1A5X8E0"/>
<dbReference type="Proteomes" id="UP000183529">
    <property type="component" value="Unassembled WGS sequence"/>
</dbReference>
<evidence type="ECO:0000313" key="3">
    <source>
        <dbReference type="EMBL" id="SEJ51172.1"/>
    </source>
</evidence>
<reference evidence="3 4" key="1">
    <citation type="submission" date="2016-10" db="EMBL/GenBank/DDBJ databases">
        <authorList>
            <person name="Varghese N."/>
            <person name="Submissions S."/>
        </authorList>
    </citation>
    <scope>NUCLEOTIDE SEQUENCE [LARGE SCALE GENOMIC DNA]</scope>
    <source>
        <strain evidence="3 4">LMG 22274</strain>
    </source>
</reference>
<reference evidence="2 5" key="2">
    <citation type="submission" date="2018-05" db="EMBL/GenBank/DDBJ databases">
        <title>Genomic Encyclopedia of Type Strains, Phase IV (KMG-V): Genome sequencing to study the core and pangenomes of soil and plant-associated prokaryotes.</title>
        <authorList>
            <person name="Whitman W."/>
        </authorList>
    </citation>
    <scope>NUCLEOTIDE SEQUENCE [LARGE SCALE GENOMIC DNA]</scope>
    <source>
        <strain evidence="2 5">SIr-6563</strain>
    </source>
</reference>
<keyword evidence="1" id="KW-0472">Membrane</keyword>
<feature type="transmembrane region" description="Helical" evidence="1">
    <location>
        <begin position="147"/>
        <end position="176"/>
    </location>
</feature>
<gene>
    <name evidence="2" type="ORF">C7400_1011</name>
    <name evidence="3" type="ORF">SAMN05216550_105264</name>
</gene>
<evidence type="ECO:0000313" key="5">
    <source>
        <dbReference type="Proteomes" id="UP000247515"/>
    </source>
</evidence>
<evidence type="ECO:0000313" key="4">
    <source>
        <dbReference type="Proteomes" id="UP000183529"/>
    </source>
</evidence>
<feature type="transmembrane region" description="Helical" evidence="1">
    <location>
        <begin position="320"/>
        <end position="336"/>
    </location>
</feature>
<comment type="caution">
    <text evidence="3">The sequence shown here is derived from an EMBL/GenBank/DDBJ whole genome shotgun (WGS) entry which is preliminary data.</text>
</comment>
<evidence type="ECO:0000313" key="2">
    <source>
        <dbReference type="EMBL" id="PXX20276.1"/>
    </source>
</evidence>
<evidence type="ECO:0000256" key="1">
    <source>
        <dbReference type="SAM" id="Phobius"/>
    </source>
</evidence>
<feature type="transmembrane region" description="Helical" evidence="1">
    <location>
        <begin position="67"/>
        <end position="94"/>
    </location>
</feature>
<dbReference type="EMBL" id="FNZM01000005">
    <property type="protein sequence ID" value="SEJ51172.1"/>
    <property type="molecule type" value="Genomic_DNA"/>
</dbReference>
<keyword evidence="1" id="KW-0812">Transmembrane</keyword>
<feature type="transmembrane region" description="Helical" evidence="1">
    <location>
        <begin position="101"/>
        <end position="127"/>
    </location>
</feature>
<dbReference type="RefSeq" id="WP_065061829.1">
    <property type="nucleotide sequence ID" value="NZ_CADFGN010000002.1"/>
</dbReference>
<dbReference type="EMBL" id="QJJV01000001">
    <property type="protein sequence ID" value="PXX20276.1"/>
    <property type="molecule type" value="Genomic_DNA"/>
</dbReference>
<dbReference type="Proteomes" id="UP000247515">
    <property type="component" value="Unassembled WGS sequence"/>
</dbReference>
<protein>
    <submittedName>
        <fullName evidence="3">Uncharacterized protein</fullName>
    </submittedName>
</protein>
<proteinExistence type="predicted"/>